<sequence>MNASATTYALLGLLALRPHTGYELTQQVRTSVRLVWPSSESNLYREQHRLVRLGWARVEAEPAGRRTRKRYTITEPGRRALADWLASPPAPPTLDVEAFVRLWLADQGSVRDLAAALTATAVSARSTIAAAAELADRYLAGQGAFESRAHLNALAGELLVDTLGALADRCERAAAEIEQWPTTRDRGLDEQARARLSRIVAKAGETPGPAPP</sequence>
<dbReference type="Gene3D" id="1.10.10.10">
    <property type="entry name" value="Winged helix-like DNA-binding domain superfamily/Winged helix DNA-binding domain"/>
    <property type="match status" value="1"/>
</dbReference>
<protein>
    <recommendedName>
        <fullName evidence="1">Transcription regulator PadR N-terminal domain-containing protein</fullName>
    </recommendedName>
</protein>
<evidence type="ECO:0000313" key="2">
    <source>
        <dbReference type="EMBL" id="GAA5164708.1"/>
    </source>
</evidence>
<organism evidence="2 3">
    <name type="scientific">Pseudonocardia eucalypti</name>
    <dbReference type="NCBI Taxonomy" id="648755"/>
    <lineage>
        <taxon>Bacteria</taxon>
        <taxon>Bacillati</taxon>
        <taxon>Actinomycetota</taxon>
        <taxon>Actinomycetes</taxon>
        <taxon>Pseudonocardiales</taxon>
        <taxon>Pseudonocardiaceae</taxon>
        <taxon>Pseudonocardia</taxon>
    </lineage>
</organism>
<dbReference type="PANTHER" id="PTHR43252:SF2">
    <property type="entry name" value="TRANSCRIPTION REGULATOR, PADR-LIKE FAMILY"/>
    <property type="match status" value="1"/>
</dbReference>
<name>A0ABP9QNL5_9PSEU</name>
<dbReference type="PANTHER" id="PTHR43252">
    <property type="entry name" value="TRANSCRIPTIONAL REGULATOR YQJI"/>
    <property type="match status" value="1"/>
</dbReference>
<evidence type="ECO:0000259" key="1">
    <source>
        <dbReference type="Pfam" id="PF03551"/>
    </source>
</evidence>
<comment type="caution">
    <text evidence="2">The sequence shown here is derived from an EMBL/GenBank/DDBJ whole genome shotgun (WGS) entry which is preliminary data.</text>
</comment>
<accession>A0ABP9QNL5</accession>
<keyword evidence="3" id="KW-1185">Reference proteome</keyword>
<dbReference type="RefSeq" id="WP_185062453.1">
    <property type="nucleotide sequence ID" value="NZ_BAABJP010000030.1"/>
</dbReference>
<dbReference type="Pfam" id="PF03551">
    <property type="entry name" value="PadR"/>
    <property type="match status" value="1"/>
</dbReference>
<evidence type="ECO:0000313" key="3">
    <source>
        <dbReference type="Proteomes" id="UP001428817"/>
    </source>
</evidence>
<dbReference type="InterPro" id="IPR036390">
    <property type="entry name" value="WH_DNA-bd_sf"/>
</dbReference>
<gene>
    <name evidence="2" type="ORF">GCM10023321_53630</name>
</gene>
<dbReference type="EMBL" id="BAABJP010000030">
    <property type="protein sequence ID" value="GAA5164708.1"/>
    <property type="molecule type" value="Genomic_DNA"/>
</dbReference>
<dbReference type="InterPro" id="IPR036388">
    <property type="entry name" value="WH-like_DNA-bd_sf"/>
</dbReference>
<feature type="domain" description="Transcription regulator PadR N-terminal" evidence="1">
    <location>
        <begin position="10"/>
        <end position="82"/>
    </location>
</feature>
<proteinExistence type="predicted"/>
<dbReference type="InterPro" id="IPR005149">
    <property type="entry name" value="Tscrpt_reg_PadR_N"/>
</dbReference>
<dbReference type="SUPFAM" id="SSF46785">
    <property type="entry name" value="Winged helix' DNA-binding domain"/>
    <property type="match status" value="1"/>
</dbReference>
<dbReference type="Proteomes" id="UP001428817">
    <property type="component" value="Unassembled WGS sequence"/>
</dbReference>
<reference evidence="3" key="1">
    <citation type="journal article" date="2019" name="Int. J. Syst. Evol. Microbiol.">
        <title>The Global Catalogue of Microorganisms (GCM) 10K type strain sequencing project: providing services to taxonomists for standard genome sequencing and annotation.</title>
        <authorList>
            <consortium name="The Broad Institute Genomics Platform"/>
            <consortium name="The Broad Institute Genome Sequencing Center for Infectious Disease"/>
            <person name="Wu L."/>
            <person name="Ma J."/>
        </authorList>
    </citation>
    <scope>NUCLEOTIDE SEQUENCE [LARGE SCALE GENOMIC DNA]</scope>
    <source>
        <strain evidence="3">JCM 18303</strain>
    </source>
</reference>